<keyword evidence="1" id="KW-0472">Membrane</keyword>
<keyword evidence="3" id="KW-1185">Reference proteome</keyword>
<proteinExistence type="predicted"/>
<accession>A0A1C7M1A0</accession>
<dbReference type="Proteomes" id="UP000092993">
    <property type="component" value="Unassembled WGS sequence"/>
</dbReference>
<protein>
    <submittedName>
        <fullName evidence="2">Uncharacterized protein</fullName>
    </submittedName>
</protein>
<keyword evidence="1" id="KW-0812">Transmembrane</keyword>
<sequence length="156" mass="17526">MHSPLALPYVQRCIRVLDLFWIIKDVALVSFTFEHSSIKGRLFLRLAMASSLPRSVPRPSGTVAEIQDCLALLTKLVPSSTGRSSVIPSAEDESSNRISRRFIARNRHTGLFFIHITSEIMFFKGLALSAIAALISAVSAREIMLYENGPRRFRRH</sequence>
<gene>
    <name evidence="2" type="ORF">A0H81_11221</name>
</gene>
<evidence type="ECO:0000256" key="1">
    <source>
        <dbReference type="SAM" id="Phobius"/>
    </source>
</evidence>
<evidence type="ECO:0000313" key="3">
    <source>
        <dbReference type="Proteomes" id="UP000092993"/>
    </source>
</evidence>
<dbReference type="EMBL" id="LUGG01000019">
    <property type="protein sequence ID" value="OBZ68854.1"/>
    <property type="molecule type" value="Genomic_DNA"/>
</dbReference>
<organism evidence="2 3">
    <name type="scientific">Grifola frondosa</name>
    <name type="common">Maitake</name>
    <name type="synonym">Polyporus frondosus</name>
    <dbReference type="NCBI Taxonomy" id="5627"/>
    <lineage>
        <taxon>Eukaryota</taxon>
        <taxon>Fungi</taxon>
        <taxon>Dikarya</taxon>
        <taxon>Basidiomycota</taxon>
        <taxon>Agaricomycotina</taxon>
        <taxon>Agaricomycetes</taxon>
        <taxon>Polyporales</taxon>
        <taxon>Grifolaceae</taxon>
        <taxon>Grifola</taxon>
    </lineage>
</organism>
<keyword evidence="1" id="KW-1133">Transmembrane helix</keyword>
<feature type="transmembrane region" description="Helical" evidence="1">
    <location>
        <begin position="110"/>
        <end position="135"/>
    </location>
</feature>
<dbReference type="AlphaFoldDB" id="A0A1C7M1A0"/>
<name>A0A1C7M1A0_GRIFR</name>
<reference evidence="2 3" key="1">
    <citation type="submission" date="2016-03" db="EMBL/GenBank/DDBJ databases">
        <title>Whole genome sequencing of Grifola frondosa 9006-11.</title>
        <authorList>
            <person name="Min B."/>
            <person name="Park H."/>
            <person name="Kim J.-G."/>
            <person name="Cho H."/>
            <person name="Oh Y.-L."/>
            <person name="Kong W.-S."/>
            <person name="Choi I.-G."/>
        </authorList>
    </citation>
    <scope>NUCLEOTIDE SEQUENCE [LARGE SCALE GENOMIC DNA]</scope>
    <source>
        <strain evidence="2 3">9006-11</strain>
    </source>
</reference>
<comment type="caution">
    <text evidence="2">The sequence shown here is derived from an EMBL/GenBank/DDBJ whole genome shotgun (WGS) entry which is preliminary data.</text>
</comment>
<evidence type="ECO:0000313" key="2">
    <source>
        <dbReference type="EMBL" id="OBZ68854.1"/>
    </source>
</evidence>